<dbReference type="STRING" id="59733.SAMN05421769_2503"/>
<proteinExistence type="predicted"/>
<reference evidence="3" key="1">
    <citation type="submission" date="2016-12" db="EMBL/GenBank/DDBJ databases">
        <authorList>
            <person name="Varghese N."/>
            <person name="Submissions S."/>
        </authorList>
    </citation>
    <scope>NUCLEOTIDE SEQUENCE [LARGE SCALE GENOMIC DNA]</scope>
    <source>
        <strain evidence="3">DSM 16779</strain>
    </source>
</reference>
<keyword evidence="1" id="KW-0732">Signal</keyword>
<protein>
    <submittedName>
        <fullName evidence="2">Uncharacterized protein</fullName>
    </submittedName>
</protein>
<name>A0A1N6HGX2_9FLAO</name>
<feature type="signal peptide" evidence="1">
    <location>
        <begin position="1"/>
        <end position="24"/>
    </location>
</feature>
<evidence type="ECO:0000256" key="1">
    <source>
        <dbReference type="SAM" id="SignalP"/>
    </source>
</evidence>
<keyword evidence="3" id="KW-1185">Reference proteome</keyword>
<dbReference type="EMBL" id="FSRQ01000002">
    <property type="protein sequence ID" value="SIO18977.1"/>
    <property type="molecule type" value="Genomic_DNA"/>
</dbReference>
<organism evidence="2 3">
    <name type="scientific">Chryseobacterium scophthalmum</name>
    <dbReference type="NCBI Taxonomy" id="59733"/>
    <lineage>
        <taxon>Bacteria</taxon>
        <taxon>Pseudomonadati</taxon>
        <taxon>Bacteroidota</taxon>
        <taxon>Flavobacteriia</taxon>
        <taxon>Flavobacteriales</taxon>
        <taxon>Weeksellaceae</taxon>
        <taxon>Chryseobacterium group</taxon>
        <taxon>Chryseobacterium</taxon>
    </lineage>
</organism>
<dbReference type="AlphaFoldDB" id="A0A1N6HGX2"/>
<accession>A0A1N6HGX2</accession>
<dbReference type="Proteomes" id="UP000184782">
    <property type="component" value="Unassembled WGS sequence"/>
</dbReference>
<feature type="chain" id="PRO_5012771534" evidence="1">
    <location>
        <begin position="25"/>
        <end position="120"/>
    </location>
</feature>
<gene>
    <name evidence="2" type="ORF">SAMN05421769_2503</name>
</gene>
<sequence>MHRSVYILFFVCLGFLLMPTQTYACNMTNASTQKAKTHASASKKEDCKDACSHEQSKKDHCGNDCNNALCKCPTNSNISFFYSNNFSFGKAKVDITSSFSNYETNISKGFYSIWLIPKIG</sequence>
<evidence type="ECO:0000313" key="2">
    <source>
        <dbReference type="EMBL" id="SIO18977.1"/>
    </source>
</evidence>
<evidence type="ECO:0000313" key="3">
    <source>
        <dbReference type="Proteomes" id="UP000184782"/>
    </source>
</evidence>